<dbReference type="AlphaFoldDB" id="A0AAD1YB84"/>
<keyword evidence="3" id="KW-1185">Reference proteome</keyword>
<dbReference type="Proteomes" id="UP001295684">
    <property type="component" value="Unassembled WGS sequence"/>
</dbReference>
<protein>
    <submittedName>
        <fullName evidence="2">Uncharacterized protein</fullName>
    </submittedName>
</protein>
<sequence>MSSLERQRNPCIKHSESFKGLKKNKIVPLNELFKRFDPTNSSSRASNQCGMKRIGSEKQYKKLSISKFAYKSHKPRINQHLPQNYALHSRGLKKSQKPPVNPSFNFIIAKKVMNKELNSPESSSGEFDSLKAKFFNEVISRKMLDNDFKKSLNFYHPHNRTRLLEKQESLKSLKCSKRSKILTCPSSPTSFHKNSSLVLTKDSRCNTPLSINQISLKKKIPKPLKKMKIIKLKNLTTNPSISNLSNLRRKIKLFGTKPILKKNKALQAEISTLNCKQDYFDNKNLYNRSNFSLREGRRNYQSTPTFNTTPINPHPLPSFLPKSRTQIPQNPKTT</sequence>
<evidence type="ECO:0000313" key="3">
    <source>
        <dbReference type="Proteomes" id="UP001295684"/>
    </source>
</evidence>
<accession>A0AAD1YB84</accession>
<evidence type="ECO:0000256" key="1">
    <source>
        <dbReference type="SAM" id="MobiDB-lite"/>
    </source>
</evidence>
<feature type="region of interest" description="Disordered" evidence="1">
    <location>
        <begin position="296"/>
        <end position="334"/>
    </location>
</feature>
<name>A0AAD1YB84_EUPCR</name>
<feature type="compositionally biased region" description="Polar residues" evidence="1">
    <location>
        <begin position="323"/>
        <end position="334"/>
    </location>
</feature>
<comment type="caution">
    <text evidence="2">The sequence shown here is derived from an EMBL/GenBank/DDBJ whole genome shotgun (WGS) entry which is preliminary data.</text>
</comment>
<evidence type="ECO:0000313" key="2">
    <source>
        <dbReference type="EMBL" id="CAI2386492.1"/>
    </source>
</evidence>
<gene>
    <name evidence="2" type="ORF">ECRASSUSDP1_LOCUS28113</name>
</gene>
<feature type="compositionally biased region" description="Polar residues" evidence="1">
    <location>
        <begin position="299"/>
        <end position="311"/>
    </location>
</feature>
<proteinExistence type="predicted"/>
<dbReference type="EMBL" id="CAMPGE010029002">
    <property type="protein sequence ID" value="CAI2386492.1"/>
    <property type="molecule type" value="Genomic_DNA"/>
</dbReference>
<reference evidence="2" key="1">
    <citation type="submission" date="2023-07" db="EMBL/GenBank/DDBJ databases">
        <authorList>
            <consortium name="AG Swart"/>
            <person name="Singh M."/>
            <person name="Singh A."/>
            <person name="Seah K."/>
            <person name="Emmerich C."/>
        </authorList>
    </citation>
    <scope>NUCLEOTIDE SEQUENCE</scope>
    <source>
        <strain evidence="2">DP1</strain>
    </source>
</reference>
<organism evidence="2 3">
    <name type="scientific">Euplotes crassus</name>
    <dbReference type="NCBI Taxonomy" id="5936"/>
    <lineage>
        <taxon>Eukaryota</taxon>
        <taxon>Sar</taxon>
        <taxon>Alveolata</taxon>
        <taxon>Ciliophora</taxon>
        <taxon>Intramacronucleata</taxon>
        <taxon>Spirotrichea</taxon>
        <taxon>Hypotrichia</taxon>
        <taxon>Euplotida</taxon>
        <taxon>Euplotidae</taxon>
        <taxon>Moneuplotes</taxon>
    </lineage>
</organism>